<organism evidence="1 2">
    <name type="scientific">Meloidogyne enterolobii</name>
    <name type="common">Root-knot nematode worm</name>
    <name type="synonym">Meloidogyne mayaguensis</name>
    <dbReference type="NCBI Taxonomy" id="390850"/>
    <lineage>
        <taxon>Eukaryota</taxon>
        <taxon>Metazoa</taxon>
        <taxon>Ecdysozoa</taxon>
        <taxon>Nematoda</taxon>
        <taxon>Chromadorea</taxon>
        <taxon>Rhabditida</taxon>
        <taxon>Tylenchina</taxon>
        <taxon>Tylenchomorpha</taxon>
        <taxon>Tylenchoidea</taxon>
        <taxon>Meloidogynidae</taxon>
        <taxon>Meloidogyninae</taxon>
        <taxon>Meloidogyne</taxon>
    </lineage>
</organism>
<dbReference type="EMBL" id="CAVMJV010000137">
    <property type="protein sequence ID" value="CAK5110901.1"/>
    <property type="molecule type" value="Genomic_DNA"/>
</dbReference>
<reference evidence="1" key="1">
    <citation type="submission" date="2023-11" db="EMBL/GenBank/DDBJ databases">
        <authorList>
            <person name="Poullet M."/>
        </authorList>
    </citation>
    <scope>NUCLEOTIDE SEQUENCE</scope>
    <source>
        <strain evidence="1">E1834</strain>
    </source>
</reference>
<proteinExistence type="predicted"/>
<keyword evidence="2" id="KW-1185">Reference proteome</keyword>
<accession>A0ACB1AXF1</accession>
<evidence type="ECO:0000313" key="2">
    <source>
        <dbReference type="Proteomes" id="UP001497535"/>
    </source>
</evidence>
<protein>
    <submittedName>
        <fullName evidence="1">Uncharacterized protein</fullName>
    </submittedName>
</protein>
<dbReference type="Proteomes" id="UP001497535">
    <property type="component" value="Unassembled WGS sequence"/>
</dbReference>
<sequence length="946" mass="106499">MRRKSFNNGNNGGPSPTVNNVPMRSEEQQEFIRGGQKFTNKHQVWRGKFIWNSFISFDCKLTAISNRGAFKAGRELPQSLQVMGRSEANGVWHYIGRLTDSWDKQVILLLVEHPQDTYQYELYMRCFEKVSSCDNQQIIVLDLAGHEHIKDGYVFTLGPGMPLPSVLLPLDGPGLPDWCMHRAFMIIMLVRRMDREDKLWRKQQDENWRQQRTLQPLPSERFDSSTPQHQQKNLSSPFDSQMDWSSPQQQIPNNNSNLRTPNISDIPNWRKPRVAEDSLITTVSCAQPPVWPPPEDSCIASTSQNLETTRHQSTNSPHLNNNRHNSELSNNNNILLENGEEIQLPIIETVDELLREIRDQANPEHIILLVGNFLQAHSDLTTEERLDISLAVRQRTLLEQNRGSNNVDNVVDESTRTARTPTTALLEYNSEKTSEKNKTTSEVTSVVVEQEEGVRSNNRDPLEEENETEKEVEQQQEGVEETNEATATSTSAVVVEGEQQPTNESLRPYSPSDFIIDTQIRSIINCEDLNVSKKKNIVNFIFFKICCPSDFQNREFNFYFGRIPRGFMSFKNFLFLKEPRRNTAPSQPSPLSKLPSNCVSSSPRPVPPLSSPVPPSQQQQHPPPPPPPPPSSPPPPPPALSSPQPPPPPPTTTTIATANVYIYANGFIISTTSSTIIILPCQLLQTIPNIAETTTTNISPSKCLLPPPPPPPLSTTLFHLPPPQIPPNIAADLTATTTPISNKCLLPPPPPPPSLQHQHQQHPTSSNILGGDYGSNSSNVNDDSMFCEDIELDNFDSITALHSQKRQQQQQKRIFVPPSPTTTPNILRGPQQHQHQQPPPSSILPLRQQQLPPPTPLTPLNRQQQHIPSLIRHQQQSSSSTSIPPPLRQQQTPPLIPPLRQQQFTPIFGRQQHQPIPSLRHQLLQQQQQSPIPPLITNSRGRNEVI</sequence>
<name>A0ACB1AXF1_MELEN</name>
<gene>
    <name evidence="1" type="ORF">MENTE1834_LOCUS44536</name>
</gene>
<comment type="caution">
    <text evidence="1">The sequence shown here is derived from an EMBL/GenBank/DDBJ whole genome shotgun (WGS) entry which is preliminary data.</text>
</comment>
<evidence type="ECO:0000313" key="1">
    <source>
        <dbReference type="EMBL" id="CAK5110901.1"/>
    </source>
</evidence>